<dbReference type="GO" id="GO:0006950">
    <property type="term" value="P:response to stress"/>
    <property type="evidence" value="ECO:0007669"/>
    <property type="project" value="UniProtKB-ARBA"/>
</dbReference>
<feature type="region of interest" description="Disordered" evidence="7">
    <location>
        <begin position="357"/>
        <end position="378"/>
    </location>
</feature>
<accession>K0T5I1</accession>
<feature type="compositionally biased region" description="Basic and acidic residues" evidence="7">
    <location>
        <begin position="364"/>
        <end position="378"/>
    </location>
</feature>
<dbReference type="InterPro" id="IPR007599">
    <property type="entry name" value="DER1"/>
</dbReference>
<feature type="region of interest" description="Disordered" evidence="7">
    <location>
        <begin position="231"/>
        <end position="301"/>
    </location>
</feature>
<evidence type="ECO:0000313" key="10">
    <source>
        <dbReference type="Proteomes" id="UP000266841"/>
    </source>
</evidence>
<dbReference type="EMBL" id="AGNL01005924">
    <property type="protein sequence ID" value="EJK72389.1"/>
    <property type="molecule type" value="Genomic_DNA"/>
</dbReference>
<feature type="region of interest" description="Disordered" evidence="7">
    <location>
        <begin position="1"/>
        <end position="21"/>
    </location>
</feature>
<dbReference type="Proteomes" id="UP000266841">
    <property type="component" value="Unassembled WGS sequence"/>
</dbReference>
<keyword evidence="5 8" id="KW-1133">Transmembrane helix</keyword>
<comment type="similarity">
    <text evidence="2">Belongs to the derlin family.</text>
</comment>
<evidence type="ECO:0008006" key="11">
    <source>
        <dbReference type="Google" id="ProtNLM"/>
    </source>
</evidence>
<comment type="subcellular location">
    <subcellularLocation>
        <location evidence="1">Endoplasmic reticulum membrane</location>
        <topology evidence="1">Multi-pass membrane protein</topology>
    </subcellularLocation>
</comment>
<gene>
    <name evidence="9" type="ORF">THAOC_06085</name>
</gene>
<proteinExistence type="inferred from homology"/>
<evidence type="ECO:0000256" key="4">
    <source>
        <dbReference type="ARBA" id="ARBA00022824"/>
    </source>
</evidence>
<organism evidence="9 10">
    <name type="scientific">Thalassiosira oceanica</name>
    <name type="common">Marine diatom</name>
    <dbReference type="NCBI Taxonomy" id="159749"/>
    <lineage>
        <taxon>Eukaryota</taxon>
        <taxon>Sar</taxon>
        <taxon>Stramenopiles</taxon>
        <taxon>Ochrophyta</taxon>
        <taxon>Bacillariophyta</taxon>
        <taxon>Coscinodiscophyceae</taxon>
        <taxon>Thalassiosirophycidae</taxon>
        <taxon>Thalassiosirales</taxon>
        <taxon>Thalassiosiraceae</taxon>
        <taxon>Thalassiosira</taxon>
    </lineage>
</organism>
<evidence type="ECO:0000256" key="6">
    <source>
        <dbReference type="ARBA" id="ARBA00023136"/>
    </source>
</evidence>
<comment type="caution">
    <text evidence="9">The sequence shown here is derived from an EMBL/GenBank/DDBJ whole genome shotgun (WGS) entry which is preliminary data.</text>
</comment>
<dbReference type="AlphaFoldDB" id="K0T5I1"/>
<sequence>AKDAAQCRLQDPGTASTPVAKDAAQCRLQDPGTASTPVAKDAAQCRLQDPGTASTPVAKDAAQCRLQDPGTASTPFAKDAAQCRLQDPGTASTPFAKDAAQCRLQDPGTASTPFAKEECRLQAARNSAVPSVAGEMSAEISCATASFIATAKIADTATYFLPVGISRVAALAPRLALCRRRVLHFVSCIVCGVRGGGRERNVEAPGKSLSDRTEAVGDNWALAPAPNIRGTKSRRANEAEATLKPACPQPSRLPLSRRNGQDDVPAATPETAYVSARRRKKSRIKSRARSRRSRAVTSSLANQVFNERTNVDLESLVSQSSKHQDDGDKEHRYKCDNQHFCLVVDIMRQLTGRRKDGAINLPTDSRRSGAREGREEEQAARARTKWRDSWLDSAPDTRLRSACCCFFALWLIDIGVDDGGGPQAWFQSLPLVTRYWFGGALLATCAGNFGFISVMKLIYVWDDIWTNFAIWRLLTPFLFVGKFDFNTLMCLYMLQSFSQRYETEPYNTGAGGGTADYVAMIMRHPTAPASIWGIQMKAIYLPFAYVALSVLMGGAFSDLVHGIAVGHFYYFIVDVVPLVYGKDYFHTPQFLIDQLGVGAYIPAPTAEGRGGVGNNTWAPPGRANPPSDPARPARGHDWGNGGQRLGAS</sequence>
<feature type="region of interest" description="Disordered" evidence="7">
    <location>
        <begin position="611"/>
        <end position="648"/>
    </location>
</feature>
<protein>
    <recommendedName>
        <fullName evidence="11">Derlin</fullName>
    </recommendedName>
</protein>
<evidence type="ECO:0000256" key="3">
    <source>
        <dbReference type="ARBA" id="ARBA00022692"/>
    </source>
</evidence>
<feature type="transmembrane region" description="Helical" evidence="8">
    <location>
        <begin position="435"/>
        <end position="461"/>
    </location>
</feature>
<feature type="transmembrane region" description="Helical" evidence="8">
    <location>
        <begin position="538"/>
        <end position="556"/>
    </location>
</feature>
<evidence type="ECO:0000256" key="1">
    <source>
        <dbReference type="ARBA" id="ARBA00004477"/>
    </source>
</evidence>
<keyword evidence="6 8" id="KW-0472">Membrane</keyword>
<dbReference type="eggNOG" id="KOG0858">
    <property type="taxonomic scope" value="Eukaryota"/>
</dbReference>
<feature type="transmembrane region" description="Helical" evidence="8">
    <location>
        <begin position="562"/>
        <end position="580"/>
    </location>
</feature>
<keyword evidence="3 8" id="KW-0812">Transmembrane</keyword>
<feature type="compositionally biased region" description="Basic residues" evidence="7">
    <location>
        <begin position="276"/>
        <end position="294"/>
    </location>
</feature>
<evidence type="ECO:0000256" key="7">
    <source>
        <dbReference type="SAM" id="MobiDB-lite"/>
    </source>
</evidence>
<evidence type="ECO:0000313" key="9">
    <source>
        <dbReference type="EMBL" id="EJK72389.1"/>
    </source>
</evidence>
<feature type="non-terminal residue" evidence="9">
    <location>
        <position position="1"/>
    </location>
</feature>
<evidence type="ECO:0000256" key="2">
    <source>
        <dbReference type="ARBA" id="ARBA00008917"/>
    </source>
</evidence>
<dbReference type="GO" id="GO:0005789">
    <property type="term" value="C:endoplasmic reticulum membrane"/>
    <property type="evidence" value="ECO:0007669"/>
    <property type="project" value="UniProtKB-SubCell"/>
</dbReference>
<reference evidence="9 10" key="1">
    <citation type="journal article" date="2012" name="Genome Biol.">
        <title>Genome and low-iron response of an oceanic diatom adapted to chronic iron limitation.</title>
        <authorList>
            <person name="Lommer M."/>
            <person name="Specht M."/>
            <person name="Roy A.S."/>
            <person name="Kraemer L."/>
            <person name="Andreson R."/>
            <person name="Gutowska M.A."/>
            <person name="Wolf J."/>
            <person name="Bergner S.V."/>
            <person name="Schilhabel M.B."/>
            <person name="Klostermeier U.C."/>
            <person name="Beiko R.G."/>
            <person name="Rosenstiel P."/>
            <person name="Hippler M."/>
            <person name="Laroche J."/>
        </authorList>
    </citation>
    <scope>NUCLEOTIDE SEQUENCE [LARGE SCALE GENOMIC DNA]</scope>
    <source>
        <strain evidence="9 10">CCMP1005</strain>
    </source>
</reference>
<evidence type="ECO:0000256" key="8">
    <source>
        <dbReference type="SAM" id="Phobius"/>
    </source>
</evidence>
<dbReference type="PANTHER" id="PTHR11009">
    <property type="entry name" value="DER1-LIKE PROTEIN, DERLIN"/>
    <property type="match status" value="1"/>
</dbReference>
<name>K0T5I1_THAOC</name>
<dbReference type="OrthoDB" id="1716531at2759"/>
<keyword evidence="10" id="KW-1185">Reference proteome</keyword>
<keyword evidence="4" id="KW-0256">Endoplasmic reticulum</keyword>
<feature type="transmembrane region" description="Helical" evidence="8">
    <location>
        <begin position="473"/>
        <end position="494"/>
    </location>
</feature>
<dbReference type="Pfam" id="PF04511">
    <property type="entry name" value="DER1"/>
    <property type="match status" value="2"/>
</dbReference>
<feature type="compositionally biased region" description="Gly residues" evidence="7">
    <location>
        <begin position="638"/>
        <end position="648"/>
    </location>
</feature>
<evidence type="ECO:0000256" key="5">
    <source>
        <dbReference type="ARBA" id="ARBA00022989"/>
    </source>
</evidence>